<evidence type="ECO:0000313" key="7">
    <source>
        <dbReference type="EMBL" id="MBI4923786.1"/>
    </source>
</evidence>
<dbReference type="Gene3D" id="3.40.50.2300">
    <property type="match status" value="2"/>
</dbReference>
<evidence type="ECO:0000256" key="4">
    <source>
        <dbReference type="ARBA" id="ARBA00022970"/>
    </source>
</evidence>
<feature type="signal peptide" evidence="5">
    <location>
        <begin position="1"/>
        <end position="24"/>
    </location>
</feature>
<keyword evidence="4" id="KW-0029">Amino-acid transport</keyword>
<dbReference type="Proteomes" id="UP000782610">
    <property type="component" value="Unassembled WGS sequence"/>
</dbReference>
<dbReference type="EMBL" id="JACRAF010000061">
    <property type="protein sequence ID" value="MBI4923786.1"/>
    <property type="molecule type" value="Genomic_DNA"/>
</dbReference>
<proteinExistence type="inferred from homology"/>
<comment type="caution">
    <text evidence="7">The sequence shown here is derived from an EMBL/GenBank/DDBJ whole genome shotgun (WGS) entry which is preliminary data.</text>
</comment>
<dbReference type="SUPFAM" id="SSF53822">
    <property type="entry name" value="Periplasmic binding protein-like I"/>
    <property type="match status" value="1"/>
</dbReference>
<comment type="similarity">
    <text evidence="1">Belongs to the leucine-binding protein family.</text>
</comment>
<dbReference type="AlphaFoldDB" id="A0A933L7G7"/>
<keyword evidence="3 5" id="KW-0732">Signal</keyword>
<evidence type="ECO:0000259" key="6">
    <source>
        <dbReference type="Pfam" id="PF13458"/>
    </source>
</evidence>
<reference evidence="7" key="1">
    <citation type="submission" date="2020-07" db="EMBL/GenBank/DDBJ databases">
        <title>Huge and variable diversity of episymbiotic CPR bacteria and DPANN archaea in groundwater ecosystems.</title>
        <authorList>
            <person name="He C.Y."/>
            <person name="Keren R."/>
            <person name="Whittaker M."/>
            <person name="Farag I.F."/>
            <person name="Doudna J."/>
            <person name="Cate J.H.D."/>
            <person name="Banfield J.F."/>
        </authorList>
    </citation>
    <scope>NUCLEOTIDE SEQUENCE</scope>
    <source>
        <strain evidence="7">NC_groundwater_1586_Pr3_B-0.1um_66_15</strain>
    </source>
</reference>
<evidence type="ECO:0000256" key="1">
    <source>
        <dbReference type="ARBA" id="ARBA00010062"/>
    </source>
</evidence>
<accession>A0A933L7G7</accession>
<protein>
    <submittedName>
        <fullName evidence="7">ABC transporter substrate-binding protein</fullName>
    </submittedName>
</protein>
<dbReference type="PANTHER" id="PTHR30483:SF6">
    <property type="entry name" value="PERIPLASMIC BINDING PROTEIN OF ABC TRANSPORTER FOR NATURAL AMINO ACIDS"/>
    <property type="match status" value="1"/>
</dbReference>
<feature type="domain" description="Leucine-binding protein" evidence="6">
    <location>
        <begin position="27"/>
        <end position="342"/>
    </location>
</feature>
<dbReference type="PANTHER" id="PTHR30483">
    <property type="entry name" value="LEUCINE-SPECIFIC-BINDING PROTEIN"/>
    <property type="match status" value="1"/>
</dbReference>
<keyword evidence="2" id="KW-0813">Transport</keyword>
<organism evidence="7 8">
    <name type="scientific">Devosia nanyangense</name>
    <dbReference type="NCBI Taxonomy" id="1228055"/>
    <lineage>
        <taxon>Bacteria</taxon>
        <taxon>Pseudomonadati</taxon>
        <taxon>Pseudomonadota</taxon>
        <taxon>Alphaproteobacteria</taxon>
        <taxon>Hyphomicrobiales</taxon>
        <taxon>Devosiaceae</taxon>
        <taxon>Devosia</taxon>
    </lineage>
</organism>
<evidence type="ECO:0000256" key="5">
    <source>
        <dbReference type="SAM" id="SignalP"/>
    </source>
</evidence>
<gene>
    <name evidence="7" type="ORF">HY834_18770</name>
</gene>
<dbReference type="GO" id="GO:0006865">
    <property type="term" value="P:amino acid transport"/>
    <property type="evidence" value="ECO:0007669"/>
    <property type="project" value="UniProtKB-KW"/>
</dbReference>
<evidence type="ECO:0000256" key="2">
    <source>
        <dbReference type="ARBA" id="ARBA00022448"/>
    </source>
</evidence>
<dbReference type="PRINTS" id="PR00337">
    <property type="entry name" value="LEUILEVALBP"/>
</dbReference>
<dbReference type="InterPro" id="IPR028081">
    <property type="entry name" value="Leu-bd"/>
</dbReference>
<dbReference type="InterPro" id="IPR051010">
    <property type="entry name" value="BCAA_transport"/>
</dbReference>
<evidence type="ECO:0000256" key="3">
    <source>
        <dbReference type="ARBA" id="ARBA00022729"/>
    </source>
</evidence>
<sequence>MKHSNNFLGLAAAAAILAATPALAADVTVGILGDLTGPIESLAPPIVAGAQLAFDQVNAQGGILGGGKLTVVVGDSACDPSVAGPAADKLVNTDKVTAIVGAFCTGATIGAATAAGIPGGVVQISPSASAPALTTLEDNDLVFRTTPSDAFQGVKLADLLIQKGIKSVALTYVNNDYGKGLADVFKAQYAKIGGAVAADVSHEEGKADYRAELGQLAASGAQNLVIIAYASGSGHTILQQAVEAGDWTGQFAYIGVDGMIGDEALTGIDPAAVNGKLFATRAGAYAGASADIYKKLATDAGLAPDATYAPQAYDAAFLLALAIEKNGTADRAGLSKALRDVATAPGEKIQPGEWKKAAELIKAGTDIDYDGAGGPAEFDAAGDVDGVIVEVDVVDGKFVEVGPVK</sequence>
<name>A0A933L7G7_9HYPH</name>
<dbReference type="InterPro" id="IPR028082">
    <property type="entry name" value="Peripla_BP_I"/>
</dbReference>
<dbReference type="CDD" id="cd06346">
    <property type="entry name" value="PBP1_ABC_ligand_binding-like"/>
    <property type="match status" value="1"/>
</dbReference>
<evidence type="ECO:0000313" key="8">
    <source>
        <dbReference type="Proteomes" id="UP000782610"/>
    </source>
</evidence>
<dbReference type="Pfam" id="PF13458">
    <property type="entry name" value="Peripla_BP_6"/>
    <property type="match status" value="1"/>
</dbReference>
<dbReference type="InterPro" id="IPR000709">
    <property type="entry name" value="Leu_Ile_Val-bd"/>
</dbReference>
<feature type="chain" id="PRO_5037786790" evidence="5">
    <location>
        <begin position="25"/>
        <end position="405"/>
    </location>
</feature>